<dbReference type="OrthoDB" id="333024at2759"/>
<evidence type="ECO:0000256" key="4">
    <source>
        <dbReference type="ARBA" id="ARBA00022827"/>
    </source>
</evidence>
<dbReference type="GO" id="GO:0005739">
    <property type="term" value="C:mitochondrion"/>
    <property type="evidence" value="ECO:0007669"/>
    <property type="project" value="UniProtKB-SubCell"/>
</dbReference>
<evidence type="ECO:0000313" key="13">
    <source>
        <dbReference type="Proteomes" id="UP000193467"/>
    </source>
</evidence>
<dbReference type="Gene3D" id="3.40.50.720">
    <property type="entry name" value="NAD(P)-binding Rossmann-like Domain"/>
    <property type="match status" value="1"/>
</dbReference>
<feature type="region of interest" description="Disordered" evidence="11">
    <location>
        <begin position="1"/>
        <end position="28"/>
    </location>
</feature>
<dbReference type="FunCoup" id="A0A1Y2EMG1">
    <property type="interactions" value="403"/>
</dbReference>
<dbReference type="PIRSF" id="PIRSF000362">
    <property type="entry name" value="FNR"/>
    <property type="match status" value="1"/>
</dbReference>
<evidence type="ECO:0000256" key="9">
    <source>
        <dbReference type="PIRSR" id="PIRSR000362-1"/>
    </source>
</evidence>
<evidence type="ECO:0000313" key="12">
    <source>
        <dbReference type="EMBL" id="ORY72727.1"/>
    </source>
</evidence>
<dbReference type="PANTHER" id="PTHR48467">
    <property type="entry name" value="GLUTAMATE SYNTHASE 1 [NADH], CHLOROPLASTIC-LIKE"/>
    <property type="match status" value="1"/>
</dbReference>
<feature type="binding site" evidence="9">
    <location>
        <position position="50"/>
    </location>
    <ligand>
        <name>FAD</name>
        <dbReference type="ChEBI" id="CHEBI:57692"/>
    </ligand>
</feature>
<dbReference type="Proteomes" id="UP000193467">
    <property type="component" value="Unassembled WGS sequence"/>
</dbReference>
<keyword evidence="4 8" id="KW-0274">FAD</keyword>
<gene>
    <name evidence="12" type="ORF">BCR35DRAFT_294042</name>
</gene>
<accession>A0A1Y2EMG1</accession>
<organism evidence="12 13">
    <name type="scientific">Leucosporidium creatinivorum</name>
    <dbReference type="NCBI Taxonomy" id="106004"/>
    <lineage>
        <taxon>Eukaryota</taxon>
        <taxon>Fungi</taxon>
        <taxon>Dikarya</taxon>
        <taxon>Basidiomycota</taxon>
        <taxon>Pucciniomycotina</taxon>
        <taxon>Microbotryomycetes</taxon>
        <taxon>Leucosporidiales</taxon>
        <taxon>Leucosporidium</taxon>
    </lineage>
</organism>
<feature type="binding site" evidence="10">
    <location>
        <begin position="219"/>
        <end position="222"/>
    </location>
    <ligand>
        <name>NADP(+)</name>
        <dbReference type="ChEBI" id="CHEBI:58349"/>
    </ligand>
</feature>
<evidence type="ECO:0000256" key="2">
    <source>
        <dbReference type="ARBA" id="ARBA00008312"/>
    </source>
</evidence>
<comment type="caution">
    <text evidence="12">The sequence shown here is derived from an EMBL/GenBank/DDBJ whole genome shotgun (WGS) entry which is preliminary data.</text>
</comment>
<keyword evidence="3 8" id="KW-0285">Flavoprotein</keyword>
<dbReference type="STRING" id="106004.A0A1Y2EMG1"/>
<keyword evidence="13" id="KW-1185">Reference proteome</keyword>
<dbReference type="InterPro" id="IPR055275">
    <property type="entry name" value="Ferredox_Rdtase"/>
</dbReference>
<dbReference type="InterPro" id="IPR036188">
    <property type="entry name" value="FAD/NAD-bd_sf"/>
</dbReference>
<dbReference type="GO" id="GO:0016491">
    <property type="term" value="F:oxidoreductase activity"/>
    <property type="evidence" value="ECO:0007669"/>
    <property type="project" value="UniProtKB-KW"/>
</dbReference>
<evidence type="ECO:0000256" key="3">
    <source>
        <dbReference type="ARBA" id="ARBA00022630"/>
    </source>
</evidence>
<name>A0A1Y2EMG1_9BASI</name>
<keyword evidence="8" id="KW-0496">Mitochondrion</keyword>
<feature type="compositionally biased region" description="Low complexity" evidence="11">
    <location>
        <begin position="19"/>
        <end position="28"/>
    </location>
</feature>
<comment type="subcellular location">
    <subcellularLocation>
        <location evidence="8">Mitochondrion</location>
    </subcellularLocation>
</comment>
<keyword evidence="5 8" id="KW-0521">NADP</keyword>
<proteinExistence type="inferred from homology"/>
<dbReference type="AlphaFoldDB" id="A0A1Y2EMG1"/>
<protein>
    <recommendedName>
        <fullName evidence="8">NADPH:adrenodoxin oxidoreductase, mitochondrial</fullName>
        <ecNumber evidence="8">1.18.1.6</ecNumber>
    </recommendedName>
</protein>
<evidence type="ECO:0000256" key="11">
    <source>
        <dbReference type="SAM" id="MobiDB-lite"/>
    </source>
</evidence>
<evidence type="ECO:0000256" key="10">
    <source>
        <dbReference type="PIRSR" id="PIRSR000362-2"/>
    </source>
</evidence>
<feature type="binding site" evidence="10">
    <location>
        <begin position="263"/>
        <end position="264"/>
    </location>
    <ligand>
        <name>NADP(+)</name>
        <dbReference type="ChEBI" id="CHEBI:58349"/>
    </ligand>
</feature>
<dbReference type="InterPro" id="IPR021163">
    <property type="entry name" value="Ferredox_Rdtase_adrenod"/>
</dbReference>
<dbReference type="InParanoid" id="A0A1Y2EMG1"/>
<feature type="binding site" evidence="10">
    <location>
        <position position="275"/>
    </location>
    <ligand>
        <name>NADP(+)</name>
        <dbReference type="ChEBI" id="CHEBI:58349"/>
    </ligand>
</feature>
<feature type="binding site" evidence="9">
    <location>
        <position position="81"/>
    </location>
    <ligand>
        <name>FAD</name>
        <dbReference type="ChEBI" id="CHEBI:57692"/>
    </ligand>
</feature>
<comment type="catalytic activity">
    <reaction evidence="7 8">
        <text>2 reduced [adrenodoxin] + NADP(+) + H(+) = 2 oxidized [adrenodoxin] + NADPH</text>
        <dbReference type="Rhea" id="RHEA:42312"/>
        <dbReference type="Rhea" id="RHEA-COMP:9998"/>
        <dbReference type="Rhea" id="RHEA-COMP:9999"/>
        <dbReference type="ChEBI" id="CHEBI:15378"/>
        <dbReference type="ChEBI" id="CHEBI:33737"/>
        <dbReference type="ChEBI" id="CHEBI:33738"/>
        <dbReference type="ChEBI" id="CHEBI:57783"/>
        <dbReference type="ChEBI" id="CHEBI:58349"/>
        <dbReference type="EC" id="1.18.1.6"/>
    </reaction>
</comment>
<dbReference type="PANTHER" id="PTHR48467:SF1">
    <property type="entry name" value="GLUTAMATE SYNTHASE 1 [NADH], CHLOROPLASTIC-LIKE"/>
    <property type="match status" value="1"/>
</dbReference>
<evidence type="ECO:0000256" key="7">
    <source>
        <dbReference type="ARBA" id="ARBA00048933"/>
    </source>
</evidence>
<keyword evidence="6 8" id="KW-0560">Oxidoreductase</keyword>
<dbReference type="SUPFAM" id="SSF51905">
    <property type="entry name" value="FAD/NAD(P)-binding domain"/>
    <property type="match status" value="1"/>
</dbReference>
<evidence type="ECO:0000256" key="8">
    <source>
        <dbReference type="PIRNR" id="PIRNR000362"/>
    </source>
</evidence>
<comment type="similarity">
    <text evidence="2 8">Belongs to the ferredoxin--NADP reductase type 1 family.</text>
</comment>
<sequence>MLSTTRRQLRAAPTAGRQLSTSATTRSSAAPALTLGTRPFRVGIIGGGPAGFYAASRLLGLAGSENTKVDLFELLPTPFGLARFGVAPDHPEVKNCEHKFEETARDPRFRFFGNVQVGGVAPSPSSPSSSTSTVVPNLSPSPLAAQITLSSLQPHYDAILLTYGASLDRLLGIPGEDTLSNVFSARSFVNWYNGHPYHSSLLAPLINLSKLEHVTVVGQGNVALDVARILLKDPAALEEFDVPEGVLDELRRSKVKRVEIVGRRGPLQLACTTKEVRELMNLPGVGFETDAALLKEAMVQMEENPGMDMARMRKRALGLLEKGSKTKMSSAERSWSFEFLKSPLELLAADATGASSSSNDALDLLAPPSRVGAVHYGINELVGSGDPSRLSARSTGQTTTSSTDMVLKSVGYRSIGLPGLPFDERRGIVRNQEGRVIDEAGQTLPGLYTSGWLARGPNGVIATTMFDAFATADLLAADLSSSSPSEARPELPIEQLRGDRQVVSWEDWEKLDREERRRGEEKGKLREKMTEVKEMLEILA</sequence>
<evidence type="ECO:0000256" key="5">
    <source>
        <dbReference type="ARBA" id="ARBA00022857"/>
    </source>
</evidence>
<comment type="cofactor">
    <cofactor evidence="1 8 9">
        <name>FAD</name>
        <dbReference type="ChEBI" id="CHEBI:57692"/>
    </cofactor>
</comment>
<dbReference type="PRINTS" id="PR00368">
    <property type="entry name" value="FADPNR"/>
</dbReference>
<evidence type="ECO:0000256" key="6">
    <source>
        <dbReference type="ARBA" id="ARBA00023002"/>
    </source>
</evidence>
<reference evidence="12 13" key="1">
    <citation type="submission" date="2016-07" db="EMBL/GenBank/DDBJ databases">
        <title>Pervasive Adenine N6-methylation of Active Genes in Fungi.</title>
        <authorList>
            <consortium name="DOE Joint Genome Institute"/>
            <person name="Mondo S.J."/>
            <person name="Dannebaum R.O."/>
            <person name="Kuo R.C."/>
            <person name="Labutti K."/>
            <person name="Haridas S."/>
            <person name="Kuo A."/>
            <person name="Salamov A."/>
            <person name="Ahrendt S.R."/>
            <person name="Lipzen A."/>
            <person name="Sullivan W."/>
            <person name="Andreopoulos W.B."/>
            <person name="Clum A."/>
            <person name="Lindquist E."/>
            <person name="Daum C."/>
            <person name="Ramamoorthy G.K."/>
            <person name="Gryganskyi A."/>
            <person name="Culley D."/>
            <person name="Magnuson J.K."/>
            <person name="James T.Y."/>
            <person name="O'Malley M.A."/>
            <person name="Stajich J.E."/>
            <person name="Spatafora J.W."/>
            <person name="Visel A."/>
            <person name="Grigoriev I.V."/>
        </authorList>
    </citation>
    <scope>NUCLEOTIDE SEQUENCE [LARGE SCALE GENOMIC DNA]</scope>
    <source>
        <strain evidence="12 13">62-1032</strain>
    </source>
</reference>
<dbReference type="EC" id="1.18.1.6" evidence="8"/>
<feature type="binding site" evidence="9">
    <location>
        <begin position="459"/>
        <end position="461"/>
    </location>
    <ligand>
        <name>FAD</name>
        <dbReference type="ChEBI" id="CHEBI:57692"/>
    </ligand>
</feature>
<dbReference type="EMBL" id="MCGR01000050">
    <property type="protein sequence ID" value="ORY72727.1"/>
    <property type="molecule type" value="Genomic_DNA"/>
</dbReference>
<feature type="binding site" evidence="9">
    <location>
        <position position="117"/>
    </location>
    <ligand>
        <name>FAD</name>
        <dbReference type="ChEBI" id="CHEBI:57692"/>
    </ligand>
</feature>
<dbReference type="SUPFAM" id="SSF51971">
    <property type="entry name" value="Nucleotide-binding domain"/>
    <property type="match status" value="1"/>
</dbReference>
<feature type="binding site" evidence="10">
    <location>
        <position position="459"/>
    </location>
    <ligand>
        <name>NADP(+)</name>
        <dbReference type="ChEBI" id="CHEBI:58349"/>
    </ligand>
</feature>
<dbReference type="Gene3D" id="3.50.50.60">
    <property type="entry name" value="FAD/NAD(P)-binding domain"/>
    <property type="match status" value="1"/>
</dbReference>
<evidence type="ECO:0000256" key="1">
    <source>
        <dbReference type="ARBA" id="ARBA00001974"/>
    </source>
</evidence>
<feature type="binding site" evidence="9">
    <location>
        <position position="452"/>
    </location>
    <ligand>
        <name>FAD</name>
        <dbReference type="ChEBI" id="CHEBI:57692"/>
    </ligand>
</feature>
<feature type="binding site" evidence="9">
    <location>
        <position position="73"/>
    </location>
    <ligand>
        <name>FAD</name>
        <dbReference type="ChEBI" id="CHEBI:57692"/>
    </ligand>
</feature>